<evidence type="ECO:0000256" key="14">
    <source>
        <dbReference type="ARBA" id="ARBA00044737"/>
    </source>
</evidence>
<keyword evidence="6" id="KW-0521">NADP</keyword>
<dbReference type="GO" id="GO:0030148">
    <property type="term" value="P:sphingolipid biosynthetic process"/>
    <property type="evidence" value="ECO:0007669"/>
    <property type="project" value="InterPro"/>
</dbReference>
<comment type="catalytic activity">
    <reaction evidence="15">
        <text>sphinganine + NADP(+) = 3-oxosphinganine + NADPH + H(+)</text>
        <dbReference type="Rhea" id="RHEA:22640"/>
        <dbReference type="ChEBI" id="CHEBI:15378"/>
        <dbReference type="ChEBI" id="CHEBI:57783"/>
        <dbReference type="ChEBI" id="CHEBI:57817"/>
        <dbReference type="ChEBI" id="CHEBI:58299"/>
        <dbReference type="ChEBI" id="CHEBI:58349"/>
        <dbReference type="EC" id="1.1.1.102"/>
    </reaction>
    <physiologicalReaction direction="right-to-left" evidence="15">
        <dbReference type="Rhea" id="RHEA:22642"/>
    </physiologicalReaction>
</comment>
<dbReference type="Gene3D" id="3.40.50.720">
    <property type="entry name" value="NAD(P)-binding Rossmann-like Domain"/>
    <property type="match status" value="1"/>
</dbReference>
<dbReference type="EMBL" id="JAEUBD010000983">
    <property type="protein sequence ID" value="KAH3669744.1"/>
    <property type="molecule type" value="Genomic_DNA"/>
</dbReference>
<dbReference type="InterPro" id="IPR002347">
    <property type="entry name" value="SDR_fam"/>
</dbReference>
<keyword evidence="7" id="KW-0746">Sphingolipid metabolism</keyword>
<evidence type="ECO:0000313" key="17">
    <source>
        <dbReference type="Proteomes" id="UP000788993"/>
    </source>
</evidence>
<organism evidence="16 17">
    <name type="scientific">Ogataea polymorpha</name>
    <dbReference type="NCBI Taxonomy" id="460523"/>
    <lineage>
        <taxon>Eukaryota</taxon>
        <taxon>Fungi</taxon>
        <taxon>Dikarya</taxon>
        <taxon>Ascomycota</taxon>
        <taxon>Saccharomycotina</taxon>
        <taxon>Pichiomycetes</taxon>
        <taxon>Pichiales</taxon>
        <taxon>Pichiaceae</taxon>
        <taxon>Ogataea</taxon>
    </lineage>
</organism>
<accession>A0A1B7SL80</accession>
<dbReference type="Proteomes" id="UP000788993">
    <property type="component" value="Unassembled WGS sequence"/>
</dbReference>
<evidence type="ECO:0000256" key="10">
    <source>
        <dbReference type="ARBA" id="ARBA00026112"/>
    </source>
</evidence>
<evidence type="ECO:0000256" key="2">
    <source>
        <dbReference type="ARBA" id="ARBA00004760"/>
    </source>
</evidence>
<dbReference type="GO" id="GO:0006666">
    <property type="term" value="P:3-keto-sphinganine metabolic process"/>
    <property type="evidence" value="ECO:0007669"/>
    <property type="project" value="InterPro"/>
</dbReference>
<sequence length="301" mass="33871">MFSNKYNVDGRLVVITGGSQGLGFALAKNLYLKGANVIIISRTKTKLLNCVEEIKKLSQKEGQFVDYVAADLSKYEECERVYEYLVSKKLLPDDLICCAGIAYPQKFAKIPISKIDEGIDINYKTVVYFVHAMLPLITERVREQHLVLCSSVIASYAFYGYSQYAPMKAAVKAFGDCMRHELLPYGVNVHTVFPGNFESEGYAQENLTKPALTKEIEGASPAISAEKCAEIVVNSLQNGSLYIYTDFIGWVLGSFSLGLNPREWWFAQIFLSFIGSLVGRLVDLYHEHLIRRQSREEAKQK</sequence>
<evidence type="ECO:0000256" key="3">
    <source>
        <dbReference type="ARBA" id="ARBA00004991"/>
    </source>
</evidence>
<dbReference type="SUPFAM" id="SSF51735">
    <property type="entry name" value="NAD(P)-binding Rossmann-fold domains"/>
    <property type="match status" value="1"/>
</dbReference>
<dbReference type="InterPro" id="IPR045022">
    <property type="entry name" value="KDSR-like"/>
</dbReference>
<dbReference type="AlphaFoldDB" id="A0A1B7SL80"/>
<evidence type="ECO:0000256" key="12">
    <source>
        <dbReference type="ARBA" id="ARBA00029797"/>
    </source>
</evidence>
<dbReference type="GO" id="GO:0047560">
    <property type="term" value="F:3-dehydrosphinganine reductase activity"/>
    <property type="evidence" value="ECO:0007669"/>
    <property type="project" value="UniProtKB-EC"/>
</dbReference>
<comment type="pathway">
    <text evidence="3">Sphingolipid metabolism.</text>
</comment>
<evidence type="ECO:0000256" key="15">
    <source>
        <dbReference type="ARBA" id="ARBA00048930"/>
    </source>
</evidence>
<reference evidence="16" key="2">
    <citation type="submission" date="2021-01" db="EMBL/GenBank/DDBJ databases">
        <authorList>
            <person name="Schikora-Tamarit M.A."/>
        </authorList>
    </citation>
    <scope>NUCLEOTIDE SEQUENCE</scope>
    <source>
        <strain evidence="16">NCAIM Y.01608</strain>
    </source>
</reference>
<dbReference type="PANTHER" id="PTHR43550:SF3">
    <property type="entry name" value="3-KETODIHYDROSPHINGOSINE REDUCTASE"/>
    <property type="match status" value="1"/>
</dbReference>
<dbReference type="InterPro" id="IPR036291">
    <property type="entry name" value="NAD(P)-bd_dom_sf"/>
</dbReference>
<gene>
    <name evidence="16" type="ORF">OGATHE_002556</name>
</gene>
<keyword evidence="5" id="KW-0256">Endoplasmic reticulum</keyword>
<comment type="pathway">
    <text evidence="2">Lipid metabolism; sphingolipid metabolism.</text>
</comment>
<evidence type="ECO:0000256" key="8">
    <source>
        <dbReference type="ARBA" id="ARBA00023002"/>
    </source>
</evidence>
<evidence type="ECO:0000256" key="6">
    <source>
        <dbReference type="ARBA" id="ARBA00022857"/>
    </source>
</evidence>
<protein>
    <recommendedName>
        <fullName evidence="11">3-ketodihydrosphingosine reductase TSC10</fullName>
        <ecNumber evidence="10">1.1.1.102</ecNumber>
    </recommendedName>
    <alternativeName>
        <fullName evidence="13">3-dehydrosphinganine reductase</fullName>
    </alternativeName>
    <alternativeName>
        <fullName evidence="12">KDS reductase</fullName>
    </alternativeName>
</protein>
<keyword evidence="17" id="KW-1185">Reference proteome</keyword>
<evidence type="ECO:0000256" key="7">
    <source>
        <dbReference type="ARBA" id="ARBA00022919"/>
    </source>
</evidence>
<evidence type="ECO:0000256" key="9">
    <source>
        <dbReference type="ARBA" id="ARBA00023098"/>
    </source>
</evidence>
<evidence type="ECO:0000256" key="13">
    <source>
        <dbReference type="ARBA" id="ARBA00032891"/>
    </source>
</evidence>
<dbReference type="PANTHER" id="PTHR43550">
    <property type="entry name" value="3-KETODIHYDROSPHINGOSINE REDUCTASE"/>
    <property type="match status" value="1"/>
</dbReference>
<name>A0A1B7SL80_9ASCO</name>
<comment type="function">
    <text evidence="14">Catalyzes the reduction of 3'-oxosphinganine (3-ketodihydrosphingosine/KDS) to sphinganine (dihydrosphingosine/DHS), the second step of de novo sphingolipid biosynthesis.</text>
</comment>
<keyword evidence="9" id="KW-0443">Lipid metabolism</keyword>
<dbReference type="CDD" id="cd08939">
    <property type="entry name" value="KDSR-like_SDR_c"/>
    <property type="match status" value="1"/>
</dbReference>
<dbReference type="PRINTS" id="PR00081">
    <property type="entry name" value="GDHRDH"/>
</dbReference>
<comment type="similarity">
    <text evidence="4">Belongs to the short-chain dehydrogenases/reductases (SDR) family.</text>
</comment>
<proteinExistence type="inferred from homology"/>
<reference evidence="16" key="1">
    <citation type="journal article" date="2021" name="Open Biol.">
        <title>Shared evolutionary footprints suggest mitochondrial oxidative damage underlies multiple complex I losses in fungi.</title>
        <authorList>
            <person name="Schikora-Tamarit M.A."/>
            <person name="Marcet-Houben M."/>
            <person name="Nosek J."/>
            <person name="Gabaldon T."/>
        </authorList>
    </citation>
    <scope>NUCLEOTIDE SEQUENCE</scope>
    <source>
        <strain evidence="16">NCAIM Y.01608</strain>
    </source>
</reference>
<dbReference type="EC" id="1.1.1.102" evidence="10"/>
<dbReference type="GO" id="GO:0005789">
    <property type="term" value="C:endoplasmic reticulum membrane"/>
    <property type="evidence" value="ECO:0007669"/>
    <property type="project" value="TreeGrafter"/>
</dbReference>
<evidence type="ECO:0000256" key="11">
    <source>
        <dbReference type="ARBA" id="ARBA00026241"/>
    </source>
</evidence>
<dbReference type="RefSeq" id="XP_018211992.1">
    <property type="nucleotide sequence ID" value="XM_018357965.1"/>
</dbReference>
<evidence type="ECO:0000256" key="4">
    <source>
        <dbReference type="ARBA" id="ARBA00006484"/>
    </source>
</evidence>
<evidence type="ECO:0000256" key="5">
    <source>
        <dbReference type="ARBA" id="ARBA00022824"/>
    </source>
</evidence>
<evidence type="ECO:0000256" key="1">
    <source>
        <dbReference type="ARBA" id="ARBA00004240"/>
    </source>
</evidence>
<evidence type="ECO:0000313" key="16">
    <source>
        <dbReference type="EMBL" id="KAH3669744.1"/>
    </source>
</evidence>
<keyword evidence="8" id="KW-0560">Oxidoreductase</keyword>
<comment type="caution">
    <text evidence="16">The sequence shown here is derived from an EMBL/GenBank/DDBJ whole genome shotgun (WGS) entry which is preliminary data.</text>
</comment>
<comment type="subcellular location">
    <subcellularLocation>
        <location evidence="1">Endoplasmic reticulum</location>
    </subcellularLocation>
</comment>
<dbReference type="Pfam" id="PF00106">
    <property type="entry name" value="adh_short"/>
    <property type="match status" value="1"/>
</dbReference>